<sequence length="230" mass="27268">MKKFIFLLVLLLSFSTYAQGPDEDQLGAWYMYFWNTEFKESNWGLQGDYQYRDWRGLGDREQLLLRTGVTYTPKDSGVKLTLGYANITTGRFGTGIDAPVSENRIYQEALFNQSLFTRLLLTHRIRYEQRWVENQDFRTRYRYNLFVNIPWNKKTLSKGAIYTAFYNEIFINGERKIGDGRSVQFFDRNRTYIGMGYSFSNNLRAQIGFMEQTTVNWQKGQLQFSLHHSF</sequence>
<proteinExistence type="predicted"/>
<evidence type="ECO:0008006" key="4">
    <source>
        <dbReference type="Google" id="ProtNLM"/>
    </source>
</evidence>
<accession>A0A090Q2X7</accession>
<dbReference type="STRING" id="319236.BST91_02095"/>
<protein>
    <recommendedName>
        <fullName evidence="4">DUF2490 domain-containing protein</fullName>
    </recommendedName>
</protein>
<reference evidence="2" key="1">
    <citation type="journal article" date="2014" name="Genome Announc.">
        <title>Draft Genome Sequences of Marine Flavobacterium Nonlabens Strains NR17, NR24, NR27, NR32, NR33, and Ara13.</title>
        <authorList>
            <person name="Nakanishi M."/>
            <person name="Meirelles P."/>
            <person name="Suzuki R."/>
            <person name="Takatani N."/>
            <person name="Mino S."/>
            <person name="Suda W."/>
            <person name="Oshima K."/>
            <person name="Hattori M."/>
            <person name="Ohkuma M."/>
            <person name="Hosokawa M."/>
            <person name="Miyashita K."/>
            <person name="Thompson F.L."/>
            <person name="Niwa A."/>
            <person name="Sawabe T."/>
            <person name="Sawabe T."/>
        </authorList>
    </citation>
    <scope>NUCLEOTIDE SEQUENCE [LARGE SCALE GENOMIC DNA]</scope>
    <source>
        <strain evidence="2">JCM 19294</strain>
    </source>
</reference>
<evidence type="ECO:0000313" key="2">
    <source>
        <dbReference type="EMBL" id="GAK97375.1"/>
    </source>
</evidence>
<keyword evidence="1" id="KW-0732">Signal</keyword>
<keyword evidence="3" id="KW-1185">Reference proteome</keyword>
<dbReference type="InterPro" id="IPR019619">
    <property type="entry name" value="DUF2490"/>
</dbReference>
<dbReference type="Proteomes" id="UP000029221">
    <property type="component" value="Unassembled WGS sequence"/>
</dbReference>
<feature type="signal peptide" evidence="1">
    <location>
        <begin position="1"/>
        <end position="18"/>
    </location>
</feature>
<dbReference type="eggNOG" id="COG2067">
    <property type="taxonomic scope" value="Bacteria"/>
</dbReference>
<evidence type="ECO:0000313" key="3">
    <source>
        <dbReference type="Proteomes" id="UP000029221"/>
    </source>
</evidence>
<dbReference type="Pfam" id="PF10677">
    <property type="entry name" value="DUF2490"/>
    <property type="match status" value="1"/>
</dbReference>
<dbReference type="RefSeq" id="WP_042278979.1">
    <property type="nucleotide sequence ID" value="NZ_BBML01000005.1"/>
</dbReference>
<comment type="caution">
    <text evidence="2">The sequence shown here is derived from an EMBL/GenBank/DDBJ whole genome shotgun (WGS) entry which is preliminary data.</text>
</comment>
<organism evidence="2 3">
    <name type="scientific">Nonlabens tegetincola</name>
    <dbReference type="NCBI Taxonomy" id="323273"/>
    <lineage>
        <taxon>Bacteria</taxon>
        <taxon>Pseudomonadati</taxon>
        <taxon>Bacteroidota</taxon>
        <taxon>Flavobacteriia</taxon>
        <taxon>Flavobacteriales</taxon>
        <taxon>Flavobacteriaceae</taxon>
        <taxon>Nonlabens</taxon>
    </lineage>
</organism>
<dbReference type="AlphaFoldDB" id="A0A090Q2X7"/>
<feature type="chain" id="PRO_5001861480" description="DUF2490 domain-containing protein" evidence="1">
    <location>
        <begin position="19"/>
        <end position="230"/>
    </location>
</feature>
<name>A0A090Q2X7_9FLAO</name>
<gene>
    <name evidence="2" type="ORF">JCM19294_1421</name>
</gene>
<evidence type="ECO:0000256" key="1">
    <source>
        <dbReference type="SAM" id="SignalP"/>
    </source>
</evidence>
<dbReference type="EMBL" id="BBML01000005">
    <property type="protein sequence ID" value="GAK97375.1"/>
    <property type="molecule type" value="Genomic_DNA"/>
</dbReference>